<evidence type="ECO:0000313" key="3">
    <source>
        <dbReference type="Proteomes" id="UP001139369"/>
    </source>
</evidence>
<comment type="caution">
    <text evidence="2">The sequence shown here is derived from an EMBL/GenBank/DDBJ whole genome shotgun (WGS) entry which is preliminary data.</text>
</comment>
<evidence type="ECO:0000313" key="2">
    <source>
        <dbReference type="EMBL" id="MCI2229803.1"/>
    </source>
</evidence>
<evidence type="ECO:0008006" key="4">
    <source>
        <dbReference type="Google" id="ProtNLM"/>
    </source>
</evidence>
<accession>A0A9X1VPF9</accession>
<name>A0A9X1VPF9_9FLAO</name>
<keyword evidence="1" id="KW-0732">Signal</keyword>
<dbReference type="Proteomes" id="UP001139369">
    <property type="component" value="Unassembled WGS sequence"/>
</dbReference>
<sequence>MKKATLLLTLILIATIGFSQNKIGGNDSIKGIDIIIRKNPASRPLPNPGNDPLIDQINKLELEYLNLKAIEIQNSFAKQDLSKLKTQEEVFKAYVKYLSKLKKQKGIEGVIEILEKKKERVRQGIPVKEKKNKKN</sequence>
<dbReference type="EMBL" id="JAKQYM010000008">
    <property type="protein sequence ID" value="MCI2229803.1"/>
    <property type="molecule type" value="Genomic_DNA"/>
</dbReference>
<feature type="signal peptide" evidence="1">
    <location>
        <begin position="1"/>
        <end position="19"/>
    </location>
</feature>
<dbReference type="RefSeq" id="WP_242178914.1">
    <property type="nucleotide sequence ID" value="NZ_JAKQYM010000008.1"/>
</dbReference>
<feature type="chain" id="PRO_5040926098" description="DUF4296 domain-containing protein" evidence="1">
    <location>
        <begin position="20"/>
        <end position="135"/>
    </location>
</feature>
<proteinExistence type="predicted"/>
<organism evidence="2 3">
    <name type="scientific">Polaribacter marinus</name>
    <dbReference type="NCBI Taxonomy" id="2916838"/>
    <lineage>
        <taxon>Bacteria</taxon>
        <taxon>Pseudomonadati</taxon>
        <taxon>Bacteroidota</taxon>
        <taxon>Flavobacteriia</taxon>
        <taxon>Flavobacteriales</taxon>
        <taxon>Flavobacteriaceae</taxon>
    </lineage>
</organism>
<evidence type="ECO:0000256" key="1">
    <source>
        <dbReference type="SAM" id="SignalP"/>
    </source>
</evidence>
<gene>
    <name evidence="2" type="ORF">MC378_11550</name>
</gene>
<keyword evidence="3" id="KW-1185">Reference proteome</keyword>
<dbReference type="AlphaFoldDB" id="A0A9X1VPF9"/>
<reference evidence="2" key="1">
    <citation type="submission" date="2022-02" db="EMBL/GenBank/DDBJ databases">
        <title>Polaribacter sp. MSW13, isolated from seawater.</title>
        <authorList>
            <person name="Kristyanto S."/>
            <person name="Jung J."/>
            <person name="Jeon C.O."/>
        </authorList>
    </citation>
    <scope>NUCLEOTIDE SEQUENCE</scope>
    <source>
        <strain evidence="2">MSW13</strain>
    </source>
</reference>
<protein>
    <recommendedName>
        <fullName evidence="4">DUF4296 domain-containing protein</fullName>
    </recommendedName>
</protein>